<sequence>MVQILDEFYELPTVLHWGPPTGETEQKLQLKELIHKQLLTPSQSGQGYTLFIGTRKYGDCTRQLLLDSSTMLRIRSYLLSLPSLIITSAPQPLFQLQPLSLQEYINVGMVEIKSRKKLEAKVWNLNGSNKRRAGKAAKRDSVLESARKEAKGEGEGAVVAIAVVAYEKGKRRKKVLEIGWATWTKGAPTSEIKVEHIKIEEYLHIHNGDFVPDRRDAFAFGTSKTLPFEEACDLLYDEIESTPTRPVTLVGNATYLPVSALNLAELQPPPFDLGVLFRSARKDQGVASTLRDMVQWYGVGYEEERLFNAGNNAKYILDTFLQLGRRE</sequence>
<organism evidence="2 3">
    <name type="scientific">Leucosporidium creatinivorum</name>
    <dbReference type="NCBI Taxonomy" id="106004"/>
    <lineage>
        <taxon>Eukaryota</taxon>
        <taxon>Fungi</taxon>
        <taxon>Dikarya</taxon>
        <taxon>Basidiomycota</taxon>
        <taxon>Pucciniomycotina</taxon>
        <taxon>Microbotryomycetes</taxon>
        <taxon>Leucosporidiales</taxon>
        <taxon>Leucosporidium</taxon>
    </lineage>
</organism>
<evidence type="ECO:0000259" key="1">
    <source>
        <dbReference type="Pfam" id="PF21762"/>
    </source>
</evidence>
<accession>A0A1Y2G8M9</accession>
<dbReference type="InterPro" id="IPR040151">
    <property type="entry name" value="Gfd2/YDR514C-like"/>
</dbReference>
<gene>
    <name evidence="2" type="ORF">BCR35DRAFT_327986</name>
</gene>
<evidence type="ECO:0000313" key="3">
    <source>
        <dbReference type="Proteomes" id="UP000193467"/>
    </source>
</evidence>
<protein>
    <recommendedName>
        <fullName evidence="1">Gfd2/YDR514C-like C-terminal domain-containing protein</fullName>
    </recommendedName>
</protein>
<dbReference type="GO" id="GO:0005634">
    <property type="term" value="C:nucleus"/>
    <property type="evidence" value="ECO:0007669"/>
    <property type="project" value="TreeGrafter"/>
</dbReference>
<dbReference type="Proteomes" id="UP000193467">
    <property type="component" value="Unassembled WGS sequence"/>
</dbReference>
<dbReference type="PANTHER" id="PTHR28083:SF1">
    <property type="entry name" value="GOOD FOR FULL DBP5 ACTIVITY PROTEIN 2"/>
    <property type="match status" value="1"/>
</dbReference>
<dbReference type="InParanoid" id="A0A1Y2G8M9"/>
<dbReference type="PANTHER" id="PTHR28083">
    <property type="entry name" value="GOOD FOR FULL DBP5 ACTIVITY PROTEIN 2"/>
    <property type="match status" value="1"/>
</dbReference>
<dbReference type="EMBL" id="MCGR01000001">
    <property type="protein sequence ID" value="ORY92908.1"/>
    <property type="molecule type" value="Genomic_DNA"/>
</dbReference>
<name>A0A1Y2G8M9_9BASI</name>
<keyword evidence="3" id="KW-1185">Reference proteome</keyword>
<feature type="domain" description="Gfd2/YDR514C-like C-terminal" evidence="1">
    <location>
        <begin position="159"/>
        <end position="322"/>
    </location>
</feature>
<dbReference type="OrthoDB" id="2145921at2759"/>
<proteinExistence type="predicted"/>
<dbReference type="InterPro" id="IPR048519">
    <property type="entry name" value="Gfd2/YDR514C-like_C"/>
</dbReference>
<dbReference type="AlphaFoldDB" id="A0A1Y2G8M9"/>
<reference evidence="2 3" key="1">
    <citation type="submission" date="2016-07" db="EMBL/GenBank/DDBJ databases">
        <title>Pervasive Adenine N6-methylation of Active Genes in Fungi.</title>
        <authorList>
            <consortium name="DOE Joint Genome Institute"/>
            <person name="Mondo S.J."/>
            <person name="Dannebaum R.O."/>
            <person name="Kuo R.C."/>
            <person name="Labutti K."/>
            <person name="Haridas S."/>
            <person name="Kuo A."/>
            <person name="Salamov A."/>
            <person name="Ahrendt S.R."/>
            <person name="Lipzen A."/>
            <person name="Sullivan W."/>
            <person name="Andreopoulos W.B."/>
            <person name="Clum A."/>
            <person name="Lindquist E."/>
            <person name="Daum C."/>
            <person name="Ramamoorthy G.K."/>
            <person name="Gryganskyi A."/>
            <person name="Culley D."/>
            <person name="Magnuson J.K."/>
            <person name="James T.Y."/>
            <person name="O'Malley M.A."/>
            <person name="Stajich J.E."/>
            <person name="Spatafora J.W."/>
            <person name="Visel A."/>
            <person name="Grigoriev I.V."/>
        </authorList>
    </citation>
    <scope>NUCLEOTIDE SEQUENCE [LARGE SCALE GENOMIC DNA]</scope>
    <source>
        <strain evidence="2 3">62-1032</strain>
    </source>
</reference>
<comment type="caution">
    <text evidence="2">The sequence shown here is derived from an EMBL/GenBank/DDBJ whole genome shotgun (WGS) entry which is preliminary data.</text>
</comment>
<evidence type="ECO:0000313" key="2">
    <source>
        <dbReference type="EMBL" id="ORY92908.1"/>
    </source>
</evidence>
<dbReference type="Pfam" id="PF21762">
    <property type="entry name" value="DEDDh_C"/>
    <property type="match status" value="1"/>
</dbReference>
<dbReference type="STRING" id="106004.A0A1Y2G8M9"/>